<keyword evidence="3" id="KW-0695">RNA-directed DNA polymerase</keyword>
<proteinExistence type="inferred from homology"/>
<evidence type="ECO:0000256" key="1">
    <source>
        <dbReference type="ARBA" id="ARBA00034120"/>
    </source>
</evidence>
<name>A0AAU7SUT5_9GAMM</name>
<evidence type="ECO:0000313" key="3">
    <source>
        <dbReference type="EMBL" id="XBU14661.1"/>
    </source>
</evidence>
<comment type="similarity">
    <text evidence="1">Belongs to the bacterial reverse transcriptase family.</text>
</comment>
<dbReference type="InterPro" id="IPR043502">
    <property type="entry name" value="DNA/RNA_pol_sf"/>
</dbReference>
<sequence>MTLQEHSETGMEFYQYCQQEFDAELSKFKTKLGKKKSALTYHSKYITVDEFFEDREKYKVEIINSIQLNKFKFDPLTPIFLPKDKDSYRMVCVPSVKDRLIQNLFMSYLKEVHSNQYKRFATNDFSLKGNGGVKSAHDKLINLRKNYRYALKTDISSFFDELNRQTILHLFKTKIAIPNFDNFFKEMINADPSYKFLQATSEDQFKKFSEILKVKRGKGIRQGMPIASLLASFYLQDFEAILAKAKINYIRYADDLVVFANKREEIKNYFDLIRAELLKIQLHIPDIGVGKSKIYTQS</sequence>
<accession>A0AAU7SUT5</accession>
<gene>
    <name evidence="3" type="ORF">ABJ384_09240</name>
</gene>
<reference evidence="3" key="1">
    <citation type="submission" date="2024-06" db="EMBL/GenBank/DDBJ databases">
        <authorList>
            <person name="Song Z."/>
        </authorList>
    </citation>
    <scope>NUCLEOTIDE SEQUENCE</scope>
    <source>
        <strain evidence="3">A1-4-2</strain>
    </source>
</reference>
<dbReference type="PANTHER" id="PTHR34047">
    <property type="entry name" value="NUCLEAR INTRON MATURASE 1, MITOCHONDRIAL-RELATED"/>
    <property type="match status" value="1"/>
</dbReference>
<keyword evidence="3" id="KW-0548">Nucleotidyltransferase</keyword>
<protein>
    <submittedName>
        <fullName evidence="3">Reverse transcriptase domain-containing protein</fullName>
    </submittedName>
</protein>
<dbReference type="AlphaFoldDB" id="A0AAU7SUT5"/>
<dbReference type="SUPFAM" id="SSF56672">
    <property type="entry name" value="DNA/RNA polymerases"/>
    <property type="match status" value="1"/>
</dbReference>
<dbReference type="EMBL" id="CP157981">
    <property type="protein sequence ID" value="XBU14661.1"/>
    <property type="molecule type" value="Genomic_DNA"/>
</dbReference>
<dbReference type="InterPro" id="IPR051083">
    <property type="entry name" value="GrpII_Intron_Splice-Mob/Def"/>
</dbReference>
<organism evidence="3">
    <name type="scientific">Acinetobacter sp. A1-4-2</name>
    <dbReference type="NCBI Taxonomy" id="3156489"/>
    <lineage>
        <taxon>Bacteria</taxon>
        <taxon>Pseudomonadati</taxon>
        <taxon>Pseudomonadota</taxon>
        <taxon>Gammaproteobacteria</taxon>
        <taxon>Moraxellales</taxon>
        <taxon>Moraxellaceae</taxon>
        <taxon>Acinetobacter</taxon>
    </lineage>
</organism>
<dbReference type="PROSITE" id="PS50878">
    <property type="entry name" value="RT_POL"/>
    <property type="match status" value="1"/>
</dbReference>
<dbReference type="PANTHER" id="PTHR34047:SF8">
    <property type="entry name" value="PROTEIN YKFC"/>
    <property type="match status" value="1"/>
</dbReference>
<dbReference type="RefSeq" id="WP_349926933.1">
    <property type="nucleotide sequence ID" value="NZ_CP157981.1"/>
</dbReference>
<evidence type="ECO:0000259" key="2">
    <source>
        <dbReference type="PROSITE" id="PS50878"/>
    </source>
</evidence>
<feature type="domain" description="Reverse transcriptase" evidence="2">
    <location>
        <begin position="62"/>
        <end position="298"/>
    </location>
</feature>
<dbReference type="GO" id="GO:0003964">
    <property type="term" value="F:RNA-directed DNA polymerase activity"/>
    <property type="evidence" value="ECO:0007669"/>
    <property type="project" value="UniProtKB-KW"/>
</dbReference>
<dbReference type="Pfam" id="PF00078">
    <property type="entry name" value="RVT_1"/>
    <property type="match status" value="1"/>
</dbReference>
<dbReference type="InterPro" id="IPR000477">
    <property type="entry name" value="RT_dom"/>
</dbReference>
<keyword evidence="3" id="KW-0808">Transferase</keyword>